<evidence type="ECO:0000313" key="1">
    <source>
        <dbReference type="EMBL" id="SES10897.1"/>
    </source>
</evidence>
<dbReference type="Pfam" id="PF08680">
    <property type="entry name" value="DUF1779"/>
    <property type="match status" value="1"/>
</dbReference>
<proteinExistence type="predicted"/>
<keyword evidence="2" id="KW-1185">Reference proteome</keyword>
<dbReference type="Proteomes" id="UP000199687">
    <property type="component" value="Unassembled WGS sequence"/>
</dbReference>
<reference evidence="1 2" key="1">
    <citation type="submission" date="2016-10" db="EMBL/GenBank/DDBJ databases">
        <authorList>
            <person name="de Groot N.N."/>
        </authorList>
    </citation>
    <scope>NUCLEOTIDE SEQUENCE [LARGE SCALE GENOMIC DNA]</scope>
    <source>
        <strain evidence="1 2">CGMCC 1.7727</strain>
    </source>
</reference>
<dbReference type="Gene3D" id="3.30.360.40">
    <property type="entry name" value="YwmB-like"/>
    <property type="match status" value="1"/>
</dbReference>
<dbReference type="OrthoDB" id="2962597at2"/>
<dbReference type="InterPro" id="IPR036209">
    <property type="entry name" value="YwmB-like_sf"/>
</dbReference>
<dbReference type="InterPro" id="IPR014794">
    <property type="entry name" value="DUF1779"/>
</dbReference>
<protein>
    <submittedName>
        <fullName evidence="1">TATA-box binding</fullName>
    </submittedName>
</protein>
<accession>A0A1H9UP52</accession>
<name>A0A1H9UP52_9BACI</name>
<dbReference type="EMBL" id="FOGL01000018">
    <property type="protein sequence ID" value="SES10897.1"/>
    <property type="molecule type" value="Genomic_DNA"/>
</dbReference>
<sequence length="232" mass="26803">MKYFLIAIILFSTIFIWNDTLVSKQNDQLKELEDMVEAAESNGFRLKTWSMIIREKRQIPNINSFIRNIEGYSFIELTDDGARKFVADGQNKNGANESILIVETGSNQYQIIYEISSLSFTEEVRNYYAEKLSRITNELFTSNAQNFTCIEAVSDDIIDIVCLIKKITKKLQFATQTQLKDKHFTTWTGYTPEWDQIMEIDNQPINAQIALKNTEDHQTTLIIGTPILVTEY</sequence>
<gene>
    <name evidence="1" type="ORF">SAMN04487944_11875</name>
</gene>
<dbReference type="SUPFAM" id="SSF143842">
    <property type="entry name" value="YwmB-like"/>
    <property type="match status" value="1"/>
</dbReference>
<organism evidence="1 2">
    <name type="scientific">Gracilibacillus ureilyticus</name>
    <dbReference type="NCBI Taxonomy" id="531814"/>
    <lineage>
        <taxon>Bacteria</taxon>
        <taxon>Bacillati</taxon>
        <taxon>Bacillota</taxon>
        <taxon>Bacilli</taxon>
        <taxon>Bacillales</taxon>
        <taxon>Bacillaceae</taxon>
        <taxon>Gracilibacillus</taxon>
    </lineage>
</organism>
<dbReference type="RefSeq" id="WP_089742958.1">
    <property type="nucleotide sequence ID" value="NZ_FOGL01000018.1"/>
</dbReference>
<dbReference type="Gene3D" id="3.30.2030.10">
    <property type="entry name" value="YwmB-like"/>
    <property type="match status" value="1"/>
</dbReference>
<evidence type="ECO:0000313" key="2">
    <source>
        <dbReference type="Proteomes" id="UP000199687"/>
    </source>
</evidence>
<dbReference type="AlphaFoldDB" id="A0A1H9UP52"/>
<dbReference type="STRING" id="531814.SAMN04487944_11875"/>